<accession>A0ACA9RY08</accession>
<evidence type="ECO:0000313" key="2">
    <source>
        <dbReference type="Proteomes" id="UP000789920"/>
    </source>
</evidence>
<name>A0ACA9RY08_9GLOM</name>
<feature type="non-terminal residue" evidence="1">
    <location>
        <position position="48"/>
    </location>
</feature>
<comment type="caution">
    <text evidence="1">The sequence shown here is derived from an EMBL/GenBank/DDBJ whole genome shotgun (WGS) entry which is preliminary data.</text>
</comment>
<dbReference type="EMBL" id="CAJVQC010078837">
    <property type="protein sequence ID" value="CAG8816644.1"/>
    <property type="molecule type" value="Genomic_DNA"/>
</dbReference>
<proteinExistence type="predicted"/>
<feature type="non-terminal residue" evidence="1">
    <location>
        <position position="1"/>
    </location>
</feature>
<organism evidence="1 2">
    <name type="scientific">Racocetra persica</name>
    <dbReference type="NCBI Taxonomy" id="160502"/>
    <lineage>
        <taxon>Eukaryota</taxon>
        <taxon>Fungi</taxon>
        <taxon>Fungi incertae sedis</taxon>
        <taxon>Mucoromycota</taxon>
        <taxon>Glomeromycotina</taxon>
        <taxon>Glomeromycetes</taxon>
        <taxon>Diversisporales</taxon>
        <taxon>Gigasporaceae</taxon>
        <taxon>Racocetra</taxon>
    </lineage>
</organism>
<reference evidence="1" key="1">
    <citation type="submission" date="2021-06" db="EMBL/GenBank/DDBJ databases">
        <authorList>
            <person name="Kallberg Y."/>
            <person name="Tangrot J."/>
            <person name="Rosling A."/>
        </authorList>
    </citation>
    <scope>NUCLEOTIDE SEQUENCE</scope>
    <source>
        <strain evidence="1">MA461A</strain>
    </source>
</reference>
<evidence type="ECO:0000313" key="1">
    <source>
        <dbReference type="EMBL" id="CAG8816644.1"/>
    </source>
</evidence>
<gene>
    <name evidence="1" type="ORF">RPERSI_LOCUS24504</name>
</gene>
<dbReference type="Proteomes" id="UP000789920">
    <property type="component" value="Unassembled WGS sequence"/>
</dbReference>
<sequence>EAETYHTEEKDQDDDLLFYNPWTDIVTNNNPAVYVVLTAEVPTTPLLI</sequence>
<keyword evidence="2" id="KW-1185">Reference proteome</keyword>
<protein>
    <submittedName>
        <fullName evidence="1">24805_t:CDS:1</fullName>
    </submittedName>
</protein>